<evidence type="ECO:0000313" key="12">
    <source>
        <dbReference type="Proteomes" id="UP000005951"/>
    </source>
</evidence>
<dbReference type="InterPro" id="IPR001460">
    <property type="entry name" value="PCN-bd_Tpept"/>
</dbReference>
<dbReference type="PROSITE" id="PS51178">
    <property type="entry name" value="PASTA"/>
    <property type="match status" value="1"/>
</dbReference>
<evidence type="ECO:0000256" key="1">
    <source>
        <dbReference type="ARBA" id="ARBA00022645"/>
    </source>
</evidence>
<dbReference type="EMBL" id="AJYC02000036">
    <property type="protein sequence ID" value="EKT82298.1"/>
    <property type="molecule type" value="Genomic_DNA"/>
</dbReference>
<keyword evidence="4" id="KW-0808">Transferase</keyword>
<keyword evidence="2" id="KW-0645">Protease</keyword>
<dbReference type="PANTHER" id="PTHR32282">
    <property type="entry name" value="BINDING PROTEIN TRANSPEPTIDASE, PUTATIVE-RELATED"/>
    <property type="match status" value="1"/>
</dbReference>
<feature type="compositionally biased region" description="Low complexity" evidence="9">
    <location>
        <begin position="734"/>
        <end position="744"/>
    </location>
</feature>
<dbReference type="InterPro" id="IPR023346">
    <property type="entry name" value="Lysozyme-like_dom_sf"/>
</dbReference>
<evidence type="ECO:0000259" key="10">
    <source>
        <dbReference type="PROSITE" id="PS51178"/>
    </source>
</evidence>
<protein>
    <submittedName>
        <fullName evidence="11">Penicillin-binding protein</fullName>
    </submittedName>
</protein>
<dbReference type="Gene3D" id="1.10.3810.10">
    <property type="entry name" value="Biosynthetic peptidoglycan transglycosylase-like"/>
    <property type="match status" value="1"/>
</dbReference>
<dbReference type="Pfam" id="PF00912">
    <property type="entry name" value="Transgly"/>
    <property type="match status" value="1"/>
</dbReference>
<feature type="compositionally biased region" description="Pro residues" evidence="9">
    <location>
        <begin position="745"/>
        <end position="764"/>
    </location>
</feature>
<keyword evidence="6" id="KW-0511">Multifunctional enzyme</keyword>
<comment type="caution">
    <text evidence="11">The sequence shown here is derived from an EMBL/GenBank/DDBJ whole genome shotgun (WGS) entry which is preliminary data.</text>
</comment>
<dbReference type="SUPFAM" id="SSF53955">
    <property type="entry name" value="Lysozyme-like"/>
    <property type="match status" value="1"/>
</dbReference>
<evidence type="ECO:0000256" key="8">
    <source>
        <dbReference type="ARBA" id="ARBA00049902"/>
    </source>
</evidence>
<comment type="catalytic activity">
    <reaction evidence="7">
        <text>Preferential cleavage: (Ac)2-L-Lys-D-Ala-|-D-Ala. Also transpeptidation of peptidyl-alanyl moieties that are N-acyl substituents of D-alanine.</text>
        <dbReference type="EC" id="3.4.16.4"/>
    </reaction>
</comment>
<keyword evidence="1" id="KW-0121">Carboxypeptidase</keyword>
<dbReference type="Pfam" id="PF03793">
    <property type="entry name" value="PASTA"/>
    <property type="match status" value="1"/>
</dbReference>
<dbReference type="Gene3D" id="3.40.710.10">
    <property type="entry name" value="DD-peptidase/beta-lactamase superfamily"/>
    <property type="match status" value="1"/>
</dbReference>
<dbReference type="Pfam" id="PF00905">
    <property type="entry name" value="Transpeptidase"/>
    <property type="match status" value="1"/>
</dbReference>
<keyword evidence="5" id="KW-0378">Hydrolase</keyword>
<dbReference type="GO" id="GO:0009252">
    <property type="term" value="P:peptidoglycan biosynthetic process"/>
    <property type="evidence" value="ECO:0007669"/>
    <property type="project" value="TreeGrafter"/>
</dbReference>
<dbReference type="GO" id="GO:0008955">
    <property type="term" value="F:peptidoglycan glycosyltransferase activity"/>
    <property type="evidence" value="ECO:0007669"/>
    <property type="project" value="UniProtKB-EC"/>
</dbReference>
<dbReference type="InterPro" id="IPR001264">
    <property type="entry name" value="Glyco_trans_51"/>
</dbReference>
<evidence type="ECO:0000256" key="7">
    <source>
        <dbReference type="ARBA" id="ARBA00034000"/>
    </source>
</evidence>
<evidence type="ECO:0000256" key="9">
    <source>
        <dbReference type="SAM" id="MobiDB-lite"/>
    </source>
</evidence>
<evidence type="ECO:0000256" key="6">
    <source>
        <dbReference type="ARBA" id="ARBA00023268"/>
    </source>
</evidence>
<accession>K8XKY8</accession>
<sequence>MMFPLAGGFGYASNRAADTVDNVSAELVEGTVPAVSTMVDSAGNPIAWLYDQRRFEVPSEKISNEMKLAIVSVEDRRFPEHKGVDWQGTMRAFLTNTTSGEVQQGASTLDQQYVKNYQLLVVAKTDAERRAAIETTPARKIREIRMALTLDKELTKDEILTRYLNLVPFGNASFGIQDAAQTYFGIDASELNTQQSAMLAGMVQSSSALNPYTNPDGVLERRNVVLDTMISNIPERAAELRQLKETPLGVLPEPNRLPRGCIAAGDRGFFCDYALQYLANAGISREQIDKGGYLIKTTLDPAVQASTKAALSANASPGLDGIANVMNVVQPGQDSHRILAMGSSRTYGLDANANETVQAQPYSLAGHGAGSIFKIFTTAAAMEKGLGTNAILDVPGRFEARGMGSGGARGCPASTYCVENAGKYPAALSVTDALAQSPNTAFVKLIQATGVAPTVDMAVRLGLRSYAQPGTSGFDDRSMADFQKDQNLGSFTLGPTWINPLELSNVAATLASHGKWCPPTPIDSVFDREGKPVSVTQQACEQVVEPGLADTLTNAMSKDDKPGGTSAGAAGSVGWTLPMAGKTGTTESHMSSGFLGFTNNFAAAVYVFGDSPTPGEICSAPLRPCGDGNLFGGNEPARTWYAAMNPIANNFGPTTLPPVDQKYARGSQNGQVPDVTGLSQSAATSRLQGAGFTVNAVTTASQAAKGTVTGASPSGSAIPGSTITIYVSDGSVKAAPPQAPAQGIPVPPIQLPGLPPIQLPPIPR</sequence>
<dbReference type="GO" id="GO:0030288">
    <property type="term" value="C:outer membrane-bounded periplasmic space"/>
    <property type="evidence" value="ECO:0007669"/>
    <property type="project" value="TreeGrafter"/>
</dbReference>
<dbReference type="SMART" id="SM00740">
    <property type="entry name" value="PASTA"/>
    <property type="match status" value="1"/>
</dbReference>
<dbReference type="InterPro" id="IPR050396">
    <property type="entry name" value="Glycosyltr_51/Transpeptidase"/>
</dbReference>
<evidence type="ECO:0000256" key="4">
    <source>
        <dbReference type="ARBA" id="ARBA00022679"/>
    </source>
</evidence>
<evidence type="ECO:0000256" key="2">
    <source>
        <dbReference type="ARBA" id="ARBA00022670"/>
    </source>
</evidence>
<dbReference type="Gene3D" id="3.30.10.20">
    <property type="match status" value="1"/>
</dbReference>
<keyword evidence="3" id="KW-0328">Glycosyltransferase</keyword>
<evidence type="ECO:0000256" key="3">
    <source>
        <dbReference type="ARBA" id="ARBA00022676"/>
    </source>
</evidence>
<dbReference type="GO" id="GO:0006508">
    <property type="term" value="P:proteolysis"/>
    <property type="evidence" value="ECO:0007669"/>
    <property type="project" value="UniProtKB-KW"/>
</dbReference>
<proteinExistence type="predicted"/>
<reference evidence="11 12" key="1">
    <citation type="journal article" date="2013" name="Genome Announc.">
        <title>Draft Genome Sequence of Rhodococcus opacus Strain M213 Shows a Diverse Catabolic Potential.</title>
        <authorList>
            <person name="Pathak A."/>
            <person name="Green S.J."/>
            <person name="Ogram A."/>
            <person name="Chauhan A."/>
        </authorList>
    </citation>
    <scope>NUCLEOTIDE SEQUENCE [LARGE SCALE GENOMIC DNA]</scope>
    <source>
        <strain evidence="11 12">M213</strain>
    </source>
</reference>
<dbReference type="PANTHER" id="PTHR32282:SF33">
    <property type="entry name" value="PEPTIDOGLYCAN GLYCOSYLTRANSFERASE"/>
    <property type="match status" value="1"/>
</dbReference>
<comment type="catalytic activity">
    <reaction evidence="8">
        <text>[GlcNAc-(1-&gt;4)-Mur2Ac(oyl-L-Ala-gamma-D-Glu-L-Lys-D-Ala-D-Ala)](n)-di-trans,octa-cis-undecaprenyl diphosphate + beta-D-GlcNAc-(1-&gt;4)-Mur2Ac(oyl-L-Ala-gamma-D-Glu-L-Lys-D-Ala-D-Ala)-di-trans,octa-cis-undecaprenyl diphosphate = [GlcNAc-(1-&gt;4)-Mur2Ac(oyl-L-Ala-gamma-D-Glu-L-Lys-D-Ala-D-Ala)](n+1)-di-trans,octa-cis-undecaprenyl diphosphate + di-trans,octa-cis-undecaprenyl diphosphate + H(+)</text>
        <dbReference type="Rhea" id="RHEA:23708"/>
        <dbReference type="Rhea" id="RHEA-COMP:9602"/>
        <dbReference type="Rhea" id="RHEA-COMP:9603"/>
        <dbReference type="ChEBI" id="CHEBI:15378"/>
        <dbReference type="ChEBI" id="CHEBI:58405"/>
        <dbReference type="ChEBI" id="CHEBI:60033"/>
        <dbReference type="ChEBI" id="CHEBI:78435"/>
        <dbReference type="EC" id="2.4.99.28"/>
    </reaction>
</comment>
<evidence type="ECO:0000313" key="11">
    <source>
        <dbReference type="EMBL" id="EKT82298.1"/>
    </source>
</evidence>
<evidence type="ECO:0000256" key="5">
    <source>
        <dbReference type="ARBA" id="ARBA00022801"/>
    </source>
</evidence>
<dbReference type="InterPro" id="IPR005543">
    <property type="entry name" value="PASTA_dom"/>
</dbReference>
<gene>
    <name evidence="11" type="ORF">WSS_A12758</name>
</gene>
<name>K8XKY8_RHOOP</name>
<dbReference type="AlphaFoldDB" id="K8XKY8"/>
<feature type="region of interest" description="Disordered" evidence="9">
    <location>
        <begin position="733"/>
        <end position="764"/>
    </location>
</feature>
<organism evidence="11 12">
    <name type="scientific">Rhodococcus opacus M213</name>
    <dbReference type="NCBI Taxonomy" id="1129896"/>
    <lineage>
        <taxon>Bacteria</taxon>
        <taxon>Bacillati</taxon>
        <taxon>Actinomycetota</taxon>
        <taxon>Actinomycetes</taxon>
        <taxon>Mycobacteriales</taxon>
        <taxon>Nocardiaceae</taxon>
        <taxon>Rhodococcus</taxon>
    </lineage>
</organism>
<dbReference type="SUPFAM" id="SSF56601">
    <property type="entry name" value="beta-lactamase/transpeptidase-like"/>
    <property type="match status" value="1"/>
</dbReference>
<dbReference type="Proteomes" id="UP000005951">
    <property type="component" value="Unassembled WGS sequence"/>
</dbReference>
<feature type="domain" description="PASTA" evidence="10">
    <location>
        <begin position="666"/>
        <end position="729"/>
    </location>
</feature>
<dbReference type="GO" id="GO:0008658">
    <property type="term" value="F:penicillin binding"/>
    <property type="evidence" value="ECO:0007669"/>
    <property type="project" value="InterPro"/>
</dbReference>
<dbReference type="InterPro" id="IPR036950">
    <property type="entry name" value="PBP_transglycosylase"/>
</dbReference>
<dbReference type="InterPro" id="IPR012338">
    <property type="entry name" value="Beta-lactam/transpept-like"/>
</dbReference>
<dbReference type="GO" id="GO:0009002">
    <property type="term" value="F:serine-type D-Ala-D-Ala carboxypeptidase activity"/>
    <property type="evidence" value="ECO:0007669"/>
    <property type="project" value="UniProtKB-EC"/>
</dbReference>
<dbReference type="CDD" id="cd06577">
    <property type="entry name" value="PASTA_pknB"/>
    <property type="match status" value="1"/>
</dbReference>